<feature type="domain" description="Peptidase S54 rhomboid" evidence="9">
    <location>
        <begin position="123"/>
        <end position="270"/>
    </location>
</feature>
<dbReference type="AlphaFoldDB" id="A0A6M5YNF0"/>
<evidence type="ECO:0000256" key="8">
    <source>
        <dbReference type="SAM" id="Phobius"/>
    </source>
</evidence>
<feature type="region of interest" description="Disordered" evidence="7">
    <location>
        <begin position="322"/>
        <end position="348"/>
    </location>
</feature>
<evidence type="ECO:0000259" key="10">
    <source>
        <dbReference type="Pfam" id="PF20216"/>
    </source>
</evidence>
<feature type="compositionally biased region" description="Basic residues" evidence="7">
    <location>
        <begin position="337"/>
        <end position="348"/>
    </location>
</feature>
<evidence type="ECO:0000256" key="5">
    <source>
        <dbReference type="ARBA" id="ARBA00022989"/>
    </source>
</evidence>
<dbReference type="SUPFAM" id="SSF144091">
    <property type="entry name" value="Rhomboid-like"/>
    <property type="match status" value="1"/>
</dbReference>
<feature type="transmembrane region" description="Helical" evidence="8">
    <location>
        <begin position="228"/>
        <end position="247"/>
    </location>
</feature>
<dbReference type="Pfam" id="PF01694">
    <property type="entry name" value="Rhomboid"/>
    <property type="match status" value="1"/>
</dbReference>
<sequence length="348" mass="38743">MGISNRDYYHAPNSVGEWGSTGLTPAVKYLLIATAAVFVLQLVVVRDDRTSVLDEMRRINPELNRLISEAEADPEARKALERRHPELVRLMDRGPDDPFMPVRKVSVVQEWLELDTSKVVREGQVWRLVTCAFCHDRHGIFHIVVNMFFLIWFGGTLERMYGTREFLLFYLVAAAVASLAFVALDLYTGSTVPAVGASGAVFGVVMLYATHFPHETFSIFWIQIELRWLVLIYVLWDLHPVVLALAGDRAGGGVAHAAHLGGLGFGYLYARSSWRIEAALDWLPGVRAGAARPRRPAAEPVRGSDPEAERIDALLAKISESGADSLTEDEREYLKRASQRKRRASGGA</sequence>
<dbReference type="InterPro" id="IPR035952">
    <property type="entry name" value="Rhomboid-like_sf"/>
</dbReference>
<evidence type="ECO:0000313" key="12">
    <source>
        <dbReference type="Proteomes" id="UP000503447"/>
    </source>
</evidence>
<keyword evidence="3 8" id="KW-0812">Transmembrane</keyword>
<feature type="transmembrane region" description="Helical" evidence="8">
    <location>
        <begin position="26"/>
        <end position="45"/>
    </location>
</feature>
<evidence type="ECO:0000256" key="2">
    <source>
        <dbReference type="ARBA" id="ARBA00009045"/>
    </source>
</evidence>
<keyword evidence="5 8" id="KW-1133">Transmembrane helix</keyword>
<name>A0A6M5YNF0_9BACT</name>
<keyword evidence="6 8" id="KW-0472">Membrane</keyword>
<comment type="subcellular location">
    <subcellularLocation>
        <location evidence="1">Membrane</location>
        <topology evidence="1">Multi-pass membrane protein</topology>
    </subcellularLocation>
</comment>
<evidence type="ECO:0000259" key="9">
    <source>
        <dbReference type="Pfam" id="PF01694"/>
    </source>
</evidence>
<dbReference type="PANTHER" id="PTHR43731">
    <property type="entry name" value="RHOMBOID PROTEASE"/>
    <property type="match status" value="1"/>
</dbReference>
<dbReference type="GO" id="GO:0004252">
    <property type="term" value="F:serine-type endopeptidase activity"/>
    <property type="evidence" value="ECO:0007669"/>
    <property type="project" value="InterPro"/>
</dbReference>
<keyword evidence="12" id="KW-1185">Reference proteome</keyword>
<evidence type="ECO:0000256" key="7">
    <source>
        <dbReference type="SAM" id="MobiDB-lite"/>
    </source>
</evidence>
<keyword evidence="4" id="KW-0378">Hydrolase</keyword>
<evidence type="ECO:0000313" key="11">
    <source>
        <dbReference type="EMBL" id="QJW94823.1"/>
    </source>
</evidence>
<reference evidence="12" key="1">
    <citation type="submission" date="2020-05" db="EMBL/GenBank/DDBJ databases">
        <title>Frigoriglobus tundricola gen. nov., sp. nov., a psychrotolerant cellulolytic planctomycete of the family Gemmataceae with two divergent copies of 16S rRNA gene.</title>
        <authorList>
            <person name="Kulichevskaya I.S."/>
            <person name="Ivanova A.A."/>
            <person name="Naumoff D.G."/>
            <person name="Beletsky A.V."/>
            <person name="Rijpstra W.I.C."/>
            <person name="Sinninghe Damste J.S."/>
            <person name="Mardanov A.V."/>
            <person name="Ravin N.V."/>
            <person name="Dedysh S.N."/>
        </authorList>
    </citation>
    <scope>NUCLEOTIDE SEQUENCE [LARGE SCALE GENOMIC DNA]</scope>
    <source>
        <strain evidence="12">PL17</strain>
    </source>
</reference>
<dbReference type="GO" id="GO:0016020">
    <property type="term" value="C:membrane"/>
    <property type="evidence" value="ECO:0007669"/>
    <property type="project" value="UniProtKB-SubCell"/>
</dbReference>
<evidence type="ECO:0000256" key="4">
    <source>
        <dbReference type="ARBA" id="ARBA00022801"/>
    </source>
</evidence>
<dbReference type="InterPro" id="IPR050925">
    <property type="entry name" value="Rhomboid_protease_S54"/>
</dbReference>
<dbReference type="Proteomes" id="UP000503447">
    <property type="component" value="Chromosome"/>
</dbReference>
<feature type="domain" description="DUF6576" evidence="10">
    <location>
        <begin position="309"/>
        <end position="340"/>
    </location>
</feature>
<evidence type="ECO:0000256" key="6">
    <source>
        <dbReference type="ARBA" id="ARBA00023136"/>
    </source>
</evidence>
<gene>
    <name evidence="11" type="ORF">FTUN_2349</name>
</gene>
<evidence type="ECO:0000256" key="3">
    <source>
        <dbReference type="ARBA" id="ARBA00022692"/>
    </source>
</evidence>
<dbReference type="EMBL" id="CP053452">
    <property type="protein sequence ID" value="QJW94823.1"/>
    <property type="molecule type" value="Genomic_DNA"/>
</dbReference>
<dbReference type="PANTHER" id="PTHR43731:SF14">
    <property type="entry name" value="PRESENILIN-ASSOCIATED RHOMBOID-LIKE PROTEIN, MITOCHONDRIAL"/>
    <property type="match status" value="1"/>
</dbReference>
<evidence type="ECO:0000256" key="1">
    <source>
        <dbReference type="ARBA" id="ARBA00004141"/>
    </source>
</evidence>
<dbReference type="InterPro" id="IPR046483">
    <property type="entry name" value="DUF6576"/>
</dbReference>
<feature type="transmembrane region" description="Helical" evidence="8">
    <location>
        <begin position="166"/>
        <end position="184"/>
    </location>
</feature>
<dbReference type="Gene3D" id="1.20.1540.10">
    <property type="entry name" value="Rhomboid-like"/>
    <property type="match status" value="1"/>
</dbReference>
<dbReference type="Pfam" id="PF20216">
    <property type="entry name" value="DUF6576"/>
    <property type="match status" value="1"/>
</dbReference>
<organism evidence="11 12">
    <name type="scientific">Frigoriglobus tundricola</name>
    <dbReference type="NCBI Taxonomy" id="2774151"/>
    <lineage>
        <taxon>Bacteria</taxon>
        <taxon>Pseudomonadati</taxon>
        <taxon>Planctomycetota</taxon>
        <taxon>Planctomycetia</taxon>
        <taxon>Gemmatales</taxon>
        <taxon>Gemmataceae</taxon>
        <taxon>Frigoriglobus</taxon>
    </lineage>
</organism>
<comment type="similarity">
    <text evidence="2">Belongs to the peptidase S54 family.</text>
</comment>
<dbReference type="RefSeq" id="WP_171470739.1">
    <property type="nucleotide sequence ID" value="NZ_CP053452.2"/>
</dbReference>
<accession>A0A6M5YNF0</accession>
<dbReference type="KEGG" id="ftj:FTUN_2349"/>
<dbReference type="InterPro" id="IPR022764">
    <property type="entry name" value="Peptidase_S54_rhomboid_dom"/>
</dbReference>
<protein>
    <submittedName>
        <fullName evidence="11">Uncharacterized protein</fullName>
    </submittedName>
</protein>
<feature type="transmembrane region" description="Helical" evidence="8">
    <location>
        <begin position="190"/>
        <end position="208"/>
    </location>
</feature>
<proteinExistence type="inferred from homology"/>